<organism evidence="1 2">
    <name type="scientific">Mycena albidolilacea</name>
    <dbReference type="NCBI Taxonomy" id="1033008"/>
    <lineage>
        <taxon>Eukaryota</taxon>
        <taxon>Fungi</taxon>
        <taxon>Dikarya</taxon>
        <taxon>Basidiomycota</taxon>
        <taxon>Agaricomycotina</taxon>
        <taxon>Agaricomycetes</taxon>
        <taxon>Agaricomycetidae</taxon>
        <taxon>Agaricales</taxon>
        <taxon>Marasmiineae</taxon>
        <taxon>Mycenaceae</taxon>
        <taxon>Mycena</taxon>
    </lineage>
</organism>
<dbReference type="Proteomes" id="UP001218218">
    <property type="component" value="Unassembled WGS sequence"/>
</dbReference>
<dbReference type="AlphaFoldDB" id="A0AAD6ZVX8"/>
<reference evidence="1" key="1">
    <citation type="submission" date="2023-03" db="EMBL/GenBank/DDBJ databases">
        <title>Massive genome expansion in bonnet fungi (Mycena s.s.) driven by repeated elements and novel gene families across ecological guilds.</title>
        <authorList>
            <consortium name="Lawrence Berkeley National Laboratory"/>
            <person name="Harder C.B."/>
            <person name="Miyauchi S."/>
            <person name="Viragh M."/>
            <person name="Kuo A."/>
            <person name="Thoen E."/>
            <person name="Andreopoulos B."/>
            <person name="Lu D."/>
            <person name="Skrede I."/>
            <person name="Drula E."/>
            <person name="Henrissat B."/>
            <person name="Morin E."/>
            <person name="Kohler A."/>
            <person name="Barry K."/>
            <person name="LaButti K."/>
            <person name="Morin E."/>
            <person name="Salamov A."/>
            <person name="Lipzen A."/>
            <person name="Mereny Z."/>
            <person name="Hegedus B."/>
            <person name="Baldrian P."/>
            <person name="Stursova M."/>
            <person name="Weitz H."/>
            <person name="Taylor A."/>
            <person name="Grigoriev I.V."/>
            <person name="Nagy L.G."/>
            <person name="Martin F."/>
            <person name="Kauserud H."/>
        </authorList>
    </citation>
    <scope>NUCLEOTIDE SEQUENCE</scope>
    <source>
        <strain evidence="1">CBHHK002</strain>
    </source>
</reference>
<evidence type="ECO:0000313" key="1">
    <source>
        <dbReference type="EMBL" id="KAJ7342678.1"/>
    </source>
</evidence>
<keyword evidence="2" id="KW-1185">Reference proteome</keyword>
<dbReference type="EMBL" id="JARIHO010000025">
    <property type="protein sequence ID" value="KAJ7342678.1"/>
    <property type="molecule type" value="Genomic_DNA"/>
</dbReference>
<name>A0AAD6ZVX8_9AGAR</name>
<sequence>MESPLSLRQLSNIIAQAVTDIETEYAKASASLPSLDEPFNPTNPAEAVGMQPAMFATSSMIIAAAAQITATVSNPPLVVINNFLEVNKPGSAFIQDNKFIRPQYHLSSCLRAAAALNVQVVETLSRR</sequence>
<comment type="caution">
    <text evidence="1">The sequence shown here is derived from an EMBL/GenBank/DDBJ whole genome shotgun (WGS) entry which is preliminary data.</text>
</comment>
<accession>A0AAD6ZVX8</accession>
<evidence type="ECO:0000313" key="2">
    <source>
        <dbReference type="Proteomes" id="UP001218218"/>
    </source>
</evidence>
<gene>
    <name evidence="1" type="ORF">DFH08DRAFT_963404</name>
</gene>
<protein>
    <submittedName>
        <fullName evidence="1">Uncharacterized protein</fullName>
    </submittedName>
</protein>
<proteinExistence type="predicted"/>